<dbReference type="EC" id="3.1.2.6" evidence="7"/>
<organism evidence="9 10">
    <name type="scientific">Tamilnaduibacter salinus</name>
    <dbReference type="NCBI Taxonomy" id="1484056"/>
    <lineage>
        <taxon>Bacteria</taxon>
        <taxon>Pseudomonadati</taxon>
        <taxon>Pseudomonadota</taxon>
        <taxon>Gammaproteobacteria</taxon>
        <taxon>Pseudomonadales</taxon>
        <taxon>Marinobacteraceae</taxon>
        <taxon>Tamilnaduibacter</taxon>
    </lineage>
</organism>
<comment type="catalytic activity">
    <reaction evidence="1 7">
        <text>an S-(2-hydroxyacyl)glutathione + H2O = a 2-hydroxy carboxylate + glutathione + H(+)</text>
        <dbReference type="Rhea" id="RHEA:21864"/>
        <dbReference type="ChEBI" id="CHEBI:15377"/>
        <dbReference type="ChEBI" id="CHEBI:15378"/>
        <dbReference type="ChEBI" id="CHEBI:57925"/>
        <dbReference type="ChEBI" id="CHEBI:58896"/>
        <dbReference type="ChEBI" id="CHEBI:71261"/>
        <dbReference type="EC" id="3.1.2.6"/>
    </reaction>
</comment>
<feature type="binding site" evidence="7">
    <location>
        <position position="136"/>
    </location>
    <ligand>
        <name>Zn(2+)</name>
        <dbReference type="ChEBI" id="CHEBI:29105"/>
        <label>2</label>
    </ligand>
</feature>
<comment type="pathway">
    <text evidence="2 7">Secondary metabolite metabolism; methylglyoxal degradation; (R)-lactate from methylglyoxal: step 2/2.</text>
</comment>
<keyword evidence="10" id="KW-1185">Reference proteome</keyword>
<comment type="caution">
    <text evidence="9">The sequence shown here is derived from an EMBL/GenBank/DDBJ whole genome shotgun (WGS) entry which is preliminary data.</text>
</comment>
<evidence type="ECO:0000256" key="1">
    <source>
        <dbReference type="ARBA" id="ARBA00001623"/>
    </source>
</evidence>
<dbReference type="CDD" id="cd07723">
    <property type="entry name" value="hydroxyacylglutathione_hydrolase_MBL-fold"/>
    <property type="match status" value="1"/>
</dbReference>
<dbReference type="Proteomes" id="UP000218332">
    <property type="component" value="Unassembled WGS sequence"/>
</dbReference>
<evidence type="ECO:0000256" key="4">
    <source>
        <dbReference type="ARBA" id="ARBA00022723"/>
    </source>
</evidence>
<dbReference type="EMBL" id="NMPM01000024">
    <property type="protein sequence ID" value="PAV26363.1"/>
    <property type="molecule type" value="Genomic_DNA"/>
</dbReference>
<feature type="binding site" evidence="7">
    <location>
        <position position="59"/>
    </location>
    <ligand>
        <name>Zn(2+)</name>
        <dbReference type="ChEBI" id="CHEBI:29105"/>
        <label>2</label>
    </ligand>
</feature>
<evidence type="ECO:0000259" key="8">
    <source>
        <dbReference type="SMART" id="SM00849"/>
    </source>
</evidence>
<evidence type="ECO:0000313" key="9">
    <source>
        <dbReference type="EMBL" id="PAV26363.1"/>
    </source>
</evidence>
<dbReference type="InterPro" id="IPR050110">
    <property type="entry name" value="Glyoxalase_II_hydrolase"/>
</dbReference>
<dbReference type="PANTHER" id="PTHR43705:SF1">
    <property type="entry name" value="HYDROXYACYLGLUTATHIONE HYDROLASE GLOB"/>
    <property type="match status" value="1"/>
</dbReference>
<dbReference type="HAMAP" id="MF_01374">
    <property type="entry name" value="Glyoxalase_2"/>
    <property type="match status" value="1"/>
</dbReference>
<proteinExistence type="inferred from homology"/>
<comment type="subunit">
    <text evidence="7">Monomer.</text>
</comment>
<feature type="binding site" evidence="7">
    <location>
        <position position="174"/>
    </location>
    <ligand>
        <name>Zn(2+)</name>
        <dbReference type="ChEBI" id="CHEBI:29105"/>
        <label>2</label>
    </ligand>
</feature>
<evidence type="ECO:0000256" key="3">
    <source>
        <dbReference type="ARBA" id="ARBA00006759"/>
    </source>
</evidence>
<feature type="binding site" evidence="7">
    <location>
        <position position="57"/>
    </location>
    <ligand>
        <name>Zn(2+)</name>
        <dbReference type="ChEBI" id="CHEBI:29105"/>
        <label>1</label>
    </ligand>
</feature>
<feature type="binding site" evidence="7">
    <location>
        <position position="60"/>
    </location>
    <ligand>
        <name>Zn(2+)</name>
        <dbReference type="ChEBI" id="CHEBI:29105"/>
        <label>2</label>
    </ligand>
</feature>
<dbReference type="GO" id="GO:0046872">
    <property type="term" value="F:metal ion binding"/>
    <property type="evidence" value="ECO:0007669"/>
    <property type="project" value="UniProtKB-KW"/>
</dbReference>
<comment type="cofactor">
    <cofactor evidence="7">
        <name>Zn(2+)</name>
        <dbReference type="ChEBI" id="CHEBI:29105"/>
    </cofactor>
    <text evidence="7">Binds 2 Zn(2+) ions per subunit.</text>
</comment>
<dbReference type="UniPathway" id="UPA00619">
    <property type="reaction ID" value="UER00676"/>
</dbReference>
<name>A0A2A2I5Q0_9GAMM</name>
<evidence type="ECO:0000313" key="10">
    <source>
        <dbReference type="Proteomes" id="UP000218332"/>
    </source>
</evidence>
<feature type="domain" description="Metallo-beta-lactamase" evidence="8">
    <location>
        <begin position="12"/>
        <end position="174"/>
    </location>
</feature>
<accession>A0A2A2I5Q0</accession>
<dbReference type="GO" id="GO:0019243">
    <property type="term" value="P:methylglyoxal catabolic process to D-lactate via S-lactoyl-glutathione"/>
    <property type="evidence" value="ECO:0007669"/>
    <property type="project" value="UniProtKB-UniRule"/>
</dbReference>
<evidence type="ECO:0000256" key="2">
    <source>
        <dbReference type="ARBA" id="ARBA00004963"/>
    </source>
</evidence>
<keyword evidence="6 7" id="KW-0862">Zinc</keyword>
<keyword evidence="5 7" id="KW-0378">Hydrolase</keyword>
<reference evidence="9 10" key="1">
    <citation type="submission" date="2017-07" db="EMBL/GenBank/DDBJ databases">
        <title>Tamlnaduibacter salinus (Mi-7) genome sequencing.</title>
        <authorList>
            <person name="Verma A."/>
            <person name="Krishnamurthi S."/>
        </authorList>
    </citation>
    <scope>NUCLEOTIDE SEQUENCE [LARGE SCALE GENOMIC DNA]</scope>
    <source>
        <strain evidence="9 10">Mi-7</strain>
    </source>
</reference>
<dbReference type="InterPro" id="IPR036866">
    <property type="entry name" value="RibonucZ/Hydroxyglut_hydro"/>
</dbReference>
<evidence type="ECO:0000256" key="7">
    <source>
        <dbReference type="HAMAP-Rule" id="MF_01374"/>
    </source>
</evidence>
<feature type="binding site" evidence="7">
    <location>
        <position position="136"/>
    </location>
    <ligand>
        <name>Zn(2+)</name>
        <dbReference type="ChEBI" id="CHEBI:29105"/>
        <label>1</label>
    </ligand>
</feature>
<evidence type="ECO:0000256" key="6">
    <source>
        <dbReference type="ARBA" id="ARBA00022833"/>
    </source>
</evidence>
<dbReference type="InterPro" id="IPR032282">
    <property type="entry name" value="HAGH_C"/>
</dbReference>
<dbReference type="InterPro" id="IPR035680">
    <property type="entry name" value="Clx_II_MBL"/>
</dbReference>
<keyword evidence="4 7" id="KW-0479">Metal-binding</keyword>
<dbReference type="GO" id="GO:0004416">
    <property type="term" value="F:hydroxyacylglutathione hydrolase activity"/>
    <property type="evidence" value="ECO:0007669"/>
    <property type="project" value="UniProtKB-UniRule"/>
</dbReference>
<feature type="binding site" evidence="7">
    <location>
        <position position="112"/>
    </location>
    <ligand>
        <name>Zn(2+)</name>
        <dbReference type="ChEBI" id="CHEBI:29105"/>
        <label>1</label>
    </ligand>
</feature>
<dbReference type="RefSeq" id="WP_095610537.1">
    <property type="nucleotide sequence ID" value="NZ_NMPM01000024.1"/>
</dbReference>
<sequence>MLTIHPVPAFSDNYIWCLANHDRKTALIVDPGQAAPVEAFLESNGLTPTAILVTHHHPDHVGGVNQIAERYGVDTIYGPDGSPFDGIRQPVGDDDNVTWESLSFRVIRVPGHTLDHIAFFCDQAAVDNAPVLFCGDTLFACGCGRLFEGKPAQMHQSLSRLRALPDATRVYAAHEYTLANLRFSRHLLPEDDGLAAFETQCKRLRESDQPTLPTPLSQEKALNPFLRWDDPAVIAAVSGDGLQADEVFARVRQAKDRF</sequence>
<dbReference type="SMART" id="SM00849">
    <property type="entry name" value="Lactamase_B"/>
    <property type="match status" value="1"/>
</dbReference>
<dbReference type="PANTHER" id="PTHR43705">
    <property type="entry name" value="HYDROXYACYLGLUTATHIONE HYDROLASE"/>
    <property type="match status" value="1"/>
</dbReference>
<dbReference type="NCBIfam" id="TIGR03413">
    <property type="entry name" value="GSH_gloB"/>
    <property type="match status" value="1"/>
</dbReference>
<dbReference type="PIRSF" id="PIRSF005457">
    <property type="entry name" value="Glx"/>
    <property type="match status" value="1"/>
</dbReference>
<dbReference type="SUPFAM" id="SSF56281">
    <property type="entry name" value="Metallo-hydrolase/oxidoreductase"/>
    <property type="match status" value="1"/>
</dbReference>
<dbReference type="InterPro" id="IPR017782">
    <property type="entry name" value="Hydroxyacylglutathione_Hdrlase"/>
</dbReference>
<evidence type="ECO:0000256" key="5">
    <source>
        <dbReference type="ARBA" id="ARBA00022801"/>
    </source>
</evidence>
<dbReference type="Pfam" id="PF00753">
    <property type="entry name" value="Lactamase_B"/>
    <property type="match status" value="1"/>
</dbReference>
<gene>
    <name evidence="7 9" type="primary">gloB</name>
    <name evidence="9" type="ORF">CF392_05865</name>
</gene>
<protein>
    <recommendedName>
        <fullName evidence="7">Hydroxyacylglutathione hydrolase</fullName>
        <ecNumber evidence="7">3.1.2.6</ecNumber>
    </recommendedName>
    <alternativeName>
        <fullName evidence="7">Glyoxalase II</fullName>
        <shortName evidence="7">Glx II</shortName>
    </alternativeName>
</protein>
<dbReference type="InterPro" id="IPR001279">
    <property type="entry name" value="Metallo-B-lactamas"/>
</dbReference>
<comment type="function">
    <text evidence="7">Thiolesterase that catalyzes the hydrolysis of S-D-lactoyl-glutathione to form glutathione and D-lactic acid.</text>
</comment>
<dbReference type="AlphaFoldDB" id="A0A2A2I5Q0"/>
<dbReference type="Pfam" id="PF16123">
    <property type="entry name" value="HAGH_C"/>
    <property type="match status" value="1"/>
</dbReference>
<feature type="binding site" evidence="7">
    <location>
        <position position="55"/>
    </location>
    <ligand>
        <name>Zn(2+)</name>
        <dbReference type="ChEBI" id="CHEBI:29105"/>
        <label>1</label>
    </ligand>
</feature>
<comment type="similarity">
    <text evidence="3 7">Belongs to the metallo-beta-lactamase superfamily. Glyoxalase II family.</text>
</comment>
<dbReference type="Gene3D" id="3.60.15.10">
    <property type="entry name" value="Ribonuclease Z/Hydroxyacylglutathione hydrolase-like"/>
    <property type="match status" value="1"/>
</dbReference>